<dbReference type="PANTHER" id="PTHR35936:SF19">
    <property type="entry name" value="AMINO-ACID-BINDING PROTEIN YXEM-RELATED"/>
    <property type="match status" value="1"/>
</dbReference>
<keyword evidence="2" id="KW-0732">Signal</keyword>
<dbReference type="PANTHER" id="PTHR35936">
    <property type="entry name" value="MEMBRANE-BOUND LYTIC MUREIN TRANSGLYCOSYLASE F"/>
    <property type="match status" value="1"/>
</dbReference>
<evidence type="ECO:0000313" key="4">
    <source>
        <dbReference type="Proteomes" id="UP000663792"/>
    </source>
</evidence>
<evidence type="ECO:0000313" key="3">
    <source>
        <dbReference type="EMBL" id="MBM9469184.1"/>
    </source>
</evidence>
<reference evidence="3" key="1">
    <citation type="submission" date="2021-01" db="EMBL/GenBank/DDBJ databases">
        <title>YIM 132084 draft genome.</title>
        <authorList>
            <person name="An D."/>
        </authorList>
    </citation>
    <scope>NUCLEOTIDE SEQUENCE</scope>
    <source>
        <strain evidence="3">YIM 132084</strain>
    </source>
</reference>
<evidence type="ECO:0000256" key="1">
    <source>
        <dbReference type="SAM" id="MobiDB-lite"/>
    </source>
</evidence>
<dbReference type="Gene3D" id="3.40.190.10">
    <property type="entry name" value="Periplasmic binding protein-like II"/>
    <property type="match status" value="2"/>
</dbReference>
<dbReference type="RefSeq" id="WP_205262149.1">
    <property type="nucleotide sequence ID" value="NZ_JAERWK010000025.1"/>
</dbReference>
<dbReference type="Proteomes" id="UP000663792">
    <property type="component" value="Unassembled WGS sequence"/>
</dbReference>
<organism evidence="3 4">
    <name type="scientific">Nakamurella leprariae</name>
    <dbReference type="NCBI Taxonomy" id="2803911"/>
    <lineage>
        <taxon>Bacteria</taxon>
        <taxon>Bacillati</taxon>
        <taxon>Actinomycetota</taxon>
        <taxon>Actinomycetes</taxon>
        <taxon>Nakamurellales</taxon>
        <taxon>Nakamurellaceae</taxon>
        <taxon>Nakamurella</taxon>
    </lineage>
</organism>
<sequence>MTDQRTRRRAVLLTAGMLTLLLSGCGRPADPAVAPTPPAPTASSPTASSPTASSPTVSTAATVASTAAPLRECTAAALPTRIAGVLTVATGASREAPWVLGDPADGQGLDVELVDRLAASLGWTADQVSWITASTSDVDAFDVLVDRHTAAEVQAAGLEPSSGYAADADVVLVAAASGAGAGGLTAADLADQRLGAVAGAASVTDPQAVDTPGAVAVRYGSVEQAAVGIGAGEVDAVLVPLAQAFDPSVAAVGLTVAGRLPAGQWQPEQLVLALPPDSPLTACVSATLDKFRIEGTLDELVAIWIDPVAPELS</sequence>
<gene>
    <name evidence="3" type="ORF">JL106_18005</name>
</gene>
<evidence type="ECO:0000256" key="2">
    <source>
        <dbReference type="SAM" id="SignalP"/>
    </source>
</evidence>
<proteinExistence type="predicted"/>
<keyword evidence="4" id="KW-1185">Reference proteome</keyword>
<dbReference type="PROSITE" id="PS51257">
    <property type="entry name" value="PROKAR_LIPOPROTEIN"/>
    <property type="match status" value="1"/>
</dbReference>
<name>A0A938YJA6_9ACTN</name>
<dbReference type="SUPFAM" id="SSF53850">
    <property type="entry name" value="Periplasmic binding protein-like II"/>
    <property type="match status" value="1"/>
</dbReference>
<dbReference type="AlphaFoldDB" id="A0A938YJA6"/>
<feature type="signal peptide" evidence="2">
    <location>
        <begin position="1"/>
        <end position="28"/>
    </location>
</feature>
<protein>
    <submittedName>
        <fullName evidence="3">Transporter substrate-binding domain-containing protein</fullName>
    </submittedName>
</protein>
<comment type="caution">
    <text evidence="3">The sequence shown here is derived from an EMBL/GenBank/DDBJ whole genome shotgun (WGS) entry which is preliminary data.</text>
</comment>
<accession>A0A938YJA6</accession>
<feature type="chain" id="PRO_5039260675" evidence="2">
    <location>
        <begin position="29"/>
        <end position="313"/>
    </location>
</feature>
<dbReference type="EMBL" id="JAERWK010000025">
    <property type="protein sequence ID" value="MBM9469184.1"/>
    <property type="molecule type" value="Genomic_DNA"/>
</dbReference>
<feature type="compositionally biased region" description="Low complexity" evidence="1">
    <location>
        <begin position="41"/>
        <end position="56"/>
    </location>
</feature>
<feature type="region of interest" description="Disordered" evidence="1">
    <location>
        <begin position="29"/>
        <end position="56"/>
    </location>
</feature>